<evidence type="ECO:0000313" key="2">
    <source>
        <dbReference type="Proteomes" id="UP000218267"/>
    </source>
</evidence>
<evidence type="ECO:0008006" key="3">
    <source>
        <dbReference type="Google" id="ProtNLM"/>
    </source>
</evidence>
<organism evidence="1 2">
    <name type="scientific">Labilibaculum antarcticum</name>
    <dbReference type="NCBI Taxonomy" id="1717717"/>
    <lineage>
        <taxon>Bacteria</taxon>
        <taxon>Pseudomonadati</taxon>
        <taxon>Bacteroidota</taxon>
        <taxon>Bacteroidia</taxon>
        <taxon>Marinilabiliales</taxon>
        <taxon>Marinifilaceae</taxon>
        <taxon>Labilibaculum</taxon>
    </lineage>
</organism>
<name>A0A1Y1CMU1_9BACT</name>
<dbReference type="Proteomes" id="UP000218267">
    <property type="component" value="Chromosome"/>
</dbReference>
<accession>A0A1Y1CMU1</accession>
<reference evidence="2" key="2">
    <citation type="journal article" date="2020" name="Antonie Van Leeuwenhoek">
        <title>Labilibaculum antarcticum sp. nov., a novel facultative anaerobic, psychrotorelant bacterium isolated from marine sediment of Antarctica.</title>
        <authorList>
            <person name="Watanabe M."/>
            <person name="Kojima H."/>
            <person name="Fukui M."/>
        </authorList>
    </citation>
    <scope>NUCLEOTIDE SEQUENCE [LARGE SCALE GENOMIC DNA]</scope>
    <source>
        <strain evidence="2">SPP2</strain>
    </source>
</reference>
<dbReference type="KEGG" id="mbas:ALGA_3461"/>
<protein>
    <recommendedName>
        <fullName evidence="3">Zinc-finger domain-containing protein</fullName>
    </recommendedName>
</protein>
<proteinExistence type="predicted"/>
<sequence>MKATELIEKKFHFELSVKEKLQLKMHKMMCSACSNYEKQSSLIEKVISNLEKSKVSTIDVEALKSTITKKIEGLDEN</sequence>
<dbReference type="EMBL" id="AP018042">
    <property type="protein sequence ID" value="BAX81759.1"/>
    <property type="molecule type" value="Genomic_DNA"/>
</dbReference>
<reference evidence="1 2" key="1">
    <citation type="journal article" date="2018" name="Mar. Genomics">
        <title>Complete genome sequence of Marinifilaceae bacterium strain SPP2, isolated from the Antarctic marine sediment.</title>
        <authorList>
            <person name="Watanabe M."/>
            <person name="Kojima H."/>
            <person name="Fukui M."/>
        </authorList>
    </citation>
    <scope>NUCLEOTIDE SEQUENCE [LARGE SCALE GENOMIC DNA]</scope>
    <source>
        <strain evidence="1 2">SPP2</strain>
    </source>
</reference>
<gene>
    <name evidence="1" type="ORF">ALGA_3461</name>
</gene>
<evidence type="ECO:0000313" key="1">
    <source>
        <dbReference type="EMBL" id="BAX81759.1"/>
    </source>
</evidence>
<keyword evidence="2" id="KW-1185">Reference proteome</keyword>
<dbReference type="AlphaFoldDB" id="A0A1Y1CMU1"/>